<keyword evidence="2 5" id="KW-0479">Metal-binding</keyword>
<dbReference type="GO" id="GO:0051213">
    <property type="term" value="F:dioxygenase activity"/>
    <property type="evidence" value="ECO:0007669"/>
    <property type="project" value="UniProtKB-ARBA"/>
</dbReference>
<evidence type="ECO:0000313" key="7">
    <source>
        <dbReference type="EMBL" id="OWM82545.1"/>
    </source>
</evidence>
<reference evidence="8" key="1">
    <citation type="journal article" date="2017" name="Plant J.">
        <title>The pomegranate (Punica granatum L.) genome and the genomics of punicalagin biosynthesis.</title>
        <authorList>
            <person name="Qin G."/>
            <person name="Xu C."/>
            <person name="Ming R."/>
            <person name="Tang H."/>
            <person name="Guyot R."/>
            <person name="Kramer E.M."/>
            <person name="Hu Y."/>
            <person name="Yi X."/>
            <person name="Qi Y."/>
            <person name="Xu X."/>
            <person name="Gao Z."/>
            <person name="Pan H."/>
            <person name="Jian J."/>
            <person name="Tian Y."/>
            <person name="Yue Z."/>
            <person name="Xu Y."/>
        </authorList>
    </citation>
    <scope>NUCLEOTIDE SEQUENCE [LARGE SCALE GENOMIC DNA]</scope>
    <source>
        <strain evidence="8">cv. Dabenzi</strain>
    </source>
</reference>
<dbReference type="InterPro" id="IPR044861">
    <property type="entry name" value="IPNS-like_FE2OG_OXY"/>
</dbReference>
<organism evidence="7 8">
    <name type="scientific">Punica granatum</name>
    <name type="common">Pomegranate</name>
    <dbReference type="NCBI Taxonomy" id="22663"/>
    <lineage>
        <taxon>Eukaryota</taxon>
        <taxon>Viridiplantae</taxon>
        <taxon>Streptophyta</taxon>
        <taxon>Embryophyta</taxon>
        <taxon>Tracheophyta</taxon>
        <taxon>Spermatophyta</taxon>
        <taxon>Magnoliopsida</taxon>
        <taxon>eudicotyledons</taxon>
        <taxon>Gunneridae</taxon>
        <taxon>Pentapetalae</taxon>
        <taxon>rosids</taxon>
        <taxon>malvids</taxon>
        <taxon>Myrtales</taxon>
        <taxon>Lythraceae</taxon>
        <taxon>Punica</taxon>
    </lineage>
</organism>
<dbReference type="InterPro" id="IPR005123">
    <property type="entry name" value="Oxoglu/Fe-dep_dioxygenase_dom"/>
</dbReference>
<dbReference type="Pfam" id="PF03171">
    <property type="entry name" value="2OG-FeII_Oxy"/>
    <property type="match status" value="1"/>
</dbReference>
<comment type="caution">
    <text evidence="7">The sequence shown here is derived from an EMBL/GenBank/DDBJ whole genome shotgun (WGS) entry which is preliminary data.</text>
</comment>
<dbReference type="GO" id="GO:0046872">
    <property type="term" value="F:metal ion binding"/>
    <property type="evidence" value="ECO:0007669"/>
    <property type="project" value="UniProtKB-KW"/>
</dbReference>
<evidence type="ECO:0000259" key="6">
    <source>
        <dbReference type="PROSITE" id="PS51471"/>
    </source>
</evidence>
<dbReference type="Gene3D" id="2.60.120.330">
    <property type="entry name" value="B-lactam Antibiotic, Isopenicillin N Synthase, Chain"/>
    <property type="match status" value="1"/>
</dbReference>
<keyword evidence="3 5" id="KW-0560">Oxidoreductase</keyword>
<evidence type="ECO:0000256" key="2">
    <source>
        <dbReference type="ARBA" id="ARBA00022723"/>
    </source>
</evidence>
<dbReference type="PANTHER" id="PTHR10209:SF546">
    <property type="entry name" value="1-AMINOCYCLOPROPANE-1-CARBOXYLATE OXIDASE HOMOLOG 4-LIKE"/>
    <property type="match status" value="1"/>
</dbReference>
<dbReference type="PANTHER" id="PTHR10209">
    <property type="entry name" value="OXIDOREDUCTASE, 2OG-FE II OXYGENASE FAMILY PROTEIN"/>
    <property type="match status" value="1"/>
</dbReference>
<name>A0A218XBE9_PUNGR</name>
<dbReference type="EMBL" id="MTKT01002011">
    <property type="protein sequence ID" value="OWM82545.1"/>
    <property type="molecule type" value="Genomic_DNA"/>
</dbReference>
<gene>
    <name evidence="7" type="ORF">CDL15_Pgr002120</name>
</gene>
<dbReference type="PROSITE" id="PS51471">
    <property type="entry name" value="FE2OG_OXY"/>
    <property type="match status" value="1"/>
</dbReference>
<proteinExistence type="inferred from homology"/>
<dbReference type="SUPFAM" id="SSF51197">
    <property type="entry name" value="Clavaminate synthase-like"/>
    <property type="match status" value="1"/>
</dbReference>
<evidence type="ECO:0000256" key="1">
    <source>
        <dbReference type="ARBA" id="ARBA00008056"/>
    </source>
</evidence>
<accession>A0A218XBE9</accession>
<evidence type="ECO:0000256" key="3">
    <source>
        <dbReference type="ARBA" id="ARBA00023002"/>
    </source>
</evidence>
<dbReference type="InterPro" id="IPR026992">
    <property type="entry name" value="DIOX_N"/>
</dbReference>
<evidence type="ECO:0000256" key="4">
    <source>
        <dbReference type="ARBA" id="ARBA00023004"/>
    </source>
</evidence>
<comment type="similarity">
    <text evidence="1 5">Belongs to the iron/ascorbate-dependent oxidoreductase family.</text>
</comment>
<feature type="domain" description="Fe2OG dioxygenase" evidence="6">
    <location>
        <begin position="296"/>
        <end position="369"/>
    </location>
</feature>
<dbReference type="Proteomes" id="UP000197138">
    <property type="component" value="Unassembled WGS sequence"/>
</dbReference>
<evidence type="ECO:0000256" key="5">
    <source>
        <dbReference type="RuleBase" id="RU003682"/>
    </source>
</evidence>
<evidence type="ECO:0000313" key="8">
    <source>
        <dbReference type="Proteomes" id="UP000197138"/>
    </source>
</evidence>
<protein>
    <recommendedName>
        <fullName evidence="6">Fe2OG dioxygenase domain-containing protein</fullName>
    </recommendedName>
</protein>
<sequence>MPVHMDSVKDWEYVDLFKYRTFFYRNENSSHIARKSLVAALSTHIICKYFKLQYQVYINYYISLIQPSQTLQASPVHNNNSQFGEMAATDAAPSTYDRTKAIKEFDESKMGVKGLSESGITSIPEFFIHPPQTLSDLRSSSRSSPGAVPVIDISGINSIADRPNIVRQVRDAAKSWGFFQVVNHGVPAPVLDDTINAIRGFHEQPHENKAKYYKRQEGQGVMFASNNDLYRTEAASWHDSLQVWMGPQPPVSEEIPEVCRREVIAWDGHAKDVADKVMELLSEGLGLEPGMFRELTFSDARTLVGHCYPHCPQPDLTLGITSHTDPGIITVSLTNRVPGLQVKHEDDWTDVDPVPGGLIINIGDFLQCR</sequence>
<keyword evidence="4 5" id="KW-0408">Iron</keyword>
<dbReference type="Pfam" id="PF14226">
    <property type="entry name" value="DIOX_N"/>
    <property type="match status" value="1"/>
</dbReference>
<dbReference type="AlphaFoldDB" id="A0A218XBE9"/>
<dbReference type="InterPro" id="IPR027443">
    <property type="entry name" value="IPNS-like_sf"/>
</dbReference>